<evidence type="ECO:0000256" key="2">
    <source>
        <dbReference type="ARBA" id="ARBA00023125"/>
    </source>
</evidence>
<proteinExistence type="predicted"/>
<dbReference type="InterPro" id="IPR016032">
    <property type="entry name" value="Sig_transdc_resp-reg_C-effctor"/>
</dbReference>
<dbReference type="EMBL" id="JAVKPH010000013">
    <property type="protein sequence ID" value="MDR5653358.1"/>
    <property type="molecule type" value="Genomic_DNA"/>
</dbReference>
<evidence type="ECO:0000313" key="7">
    <source>
        <dbReference type="Proteomes" id="UP001247754"/>
    </source>
</evidence>
<evidence type="ECO:0000256" key="4">
    <source>
        <dbReference type="SAM" id="MobiDB-lite"/>
    </source>
</evidence>
<evidence type="ECO:0000259" key="5">
    <source>
        <dbReference type="PROSITE" id="PS50043"/>
    </source>
</evidence>
<feature type="compositionally biased region" description="Basic and acidic residues" evidence="4">
    <location>
        <begin position="1"/>
        <end position="12"/>
    </location>
</feature>
<dbReference type="Proteomes" id="UP001247754">
    <property type="component" value="Unassembled WGS sequence"/>
</dbReference>
<sequence length="367" mass="40412">MTAVTRPRDPARPRPATAADPPMLAPQPMDQVYSEIGSLVRAIGSDGFYEVLSRFFARAFACDQWLVMRYSAYDRPAFLVNRFMSESAVALYLSGLYRIDPLADLARRHRRPQVASLRSSDELLADEAHYLSELFKMAFIVDELAILLPAPGGVTIAVCCEKLTSSFTGEERLHAEAMLPAIVAIHERHLDEVIFRAMRGGAEPGRADGAYLILDAAGAQVYASPAWETHPAATPGLLAAVQRARAAGEGHLPLDHGHILHWEDCGPGFSIAPGGLLIRLEQQAEGPVALPSQSLIDLFCRSHGLTQRESDIVGLILHGYPNAKIAERLDISPGTVKNHRWRLYYKLDITSERELFLAFLTDILSRP</sequence>
<evidence type="ECO:0000256" key="3">
    <source>
        <dbReference type="ARBA" id="ARBA00023163"/>
    </source>
</evidence>
<accession>A0ABU1F900</accession>
<feature type="domain" description="HTH luxR-type" evidence="5">
    <location>
        <begin position="298"/>
        <end position="363"/>
    </location>
</feature>
<evidence type="ECO:0000256" key="1">
    <source>
        <dbReference type="ARBA" id="ARBA00023015"/>
    </source>
</evidence>
<dbReference type="PROSITE" id="PS50043">
    <property type="entry name" value="HTH_LUXR_2"/>
    <property type="match status" value="1"/>
</dbReference>
<feature type="region of interest" description="Disordered" evidence="4">
    <location>
        <begin position="1"/>
        <end position="25"/>
    </location>
</feature>
<evidence type="ECO:0000313" key="6">
    <source>
        <dbReference type="EMBL" id="MDR5653358.1"/>
    </source>
</evidence>
<dbReference type="PANTHER" id="PTHR44688:SF16">
    <property type="entry name" value="DNA-BINDING TRANSCRIPTIONAL ACTIVATOR DEVR_DOSR"/>
    <property type="match status" value="1"/>
</dbReference>
<dbReference type="SUPFAM" id="SSF46894">
    <property type="entry name" value="C-terminal effector domain of the bipartite response regulators"/>
    <property type="match status" value="1"/>
</dbReference>
<reference evidence="6 7" key="1">
    <citation type="submission" date="2023-09" db="EMBL/GenBank/DDBJ databases">
        <title>Xinfangfangia sedmenti sp. nov., isolated the sedment.</title>
        <authorList>
            <person name="Xu L."/>
        </authorList>
    </citation>
    <scope>NUCLEOTIDE SEQUENCE [LARGE SCALE GENOMIC DNA]</scope>
    <source>
        <strain evidence="6 7">LG-4</strain>
    </source>
</reference>
<dbReference type="InterPro" id="IPR000792">
    <property type="entry name" value="Tscrpt_reg_LuxR_C"/>
</dbReference>
<keyword evidence="7" id="KW-1185">Reference proteome</keyword>
<protein>
    <submittedName>
        <fullName evidence="6">LuxR C-terminal-related transcriptional regulator</fullName>
    </submittedName>
</protein>
<dbReference type="Gene3D" id="1.10.10.10">
    <property type="entry name" value="Winged helix-like DNA-binding domain superfamily/Winged helix DNA-binding domain"/>
    <property type="match status" value="1"/>
</dbReference>
<gene>
    <name evidence="6" type="ORF">RGD00_12130</name>
</gene>
<dbReference type="RefSeq" id="WP_310457598.1">
    <property type="nucleotide sequence ID" value="NZ_JAVKPH010000013.1"/>
</dbReference>
<comment type="caution">
    <text evidence="6">The sequence shown here is derived from an EMBL/GenBank/DDBJ whole genome shotgun (WGS) entry which is preliminary data.</text>
</comment>
<keyword evidence="2" id="KW-0238">DNA-binding</keyword>
<keyword evidence="3" id="KW-0804">Transcription</keyword>
<keyword evidence="1" id="KW-0805">Transcription regulation</keyword>
<dbReference type="InterPro" id="IPR036388">
    <property type="entry name" value="WH-like_DNA-bd_sf"/>
</dbReference>
<dbReference type="PRINTS" id="PR00038">
    <property type="entry name" value="HTHLUXR"/>
</dbReference>
<organism evidence="6 7">
    <name type="scientific">Ruixingdingia sedimenti</name>
    <dbReference type="NCBI Taxonomy" id="3073604"/>
    <lineage>
        <taxon>Bacteria</taxon>
        <taxon>Pseudomonadati</taxon>
        <taxon>Pseudomonadota</taxon>
        <taxon>Alphaproteobacteria</taxon>
        <taxon>Rhodobacterales</taxon>
        <taxon>Paracoccaceae</taxon>
        <taxon>Ruixingdingia</taxon>
    </lineage>
</organism>
<dbReference type="PROSITE" id="PS00622">
    <property type="entry name" value="HTH_LUXR_1"/>
    <property type="match status" value="1"/>
</dbReference>
<dbReference type="CDD" id="cd06170">
    <property type="entry name" value="LuxR_C_like"/>
    <property type="match status" value="1"/>
</dbReference>
<dbReference type="Pfam" id="PF00196">
    <property type="entry name" value="GerE"/>
    <property type="match status" value="1"/>
</dbReference>
<dbReference type="PANTHER" id="PTHR44688">
    <property type="entry name" value="DNA-BINDING TRANSCRIPTIONAL ACTIVATOR DEVR_DOSR"/>
    <property type="match status" value="1"/>
</dbReference>
<dbReference type="SMART" id="SM00421">
    <property type="entry name" value="HTH_LUXR"/>
    <property type="match status" value="1"/>
</dbReference>
<name>A0ABU1F900_9RHOB</name>